<protein>
    <submittedName>
        <fullName evidence="2">Uncharacterized protein</fullName>
    </submittedName>
</protein>
<evidence type="ECO:0000313" key="3">
    <source>
        <dbReference type="Proteomes" id="UP001321473"/>
    </source>
</evidence>
<keyword evidence="1" id="KW-0812">Transmembrane</keyword>
<dbReference type="EMBL" id="JARKHS020014297">
    <property type="protein sequence ID" value="KAK8775276.1"/>
    <property type="molecule type" value="Genomic_DNA"/>
</dbReference>
<accession>A0AAQ4EKI9</accession>
<organism evidence="2 3">
    <name type="scientific">Amblyomma americanum</name>
    <name type="common">Lone star tick</name>
    <dbReference type="NCBI Taxonomy" id="6943"/>
    <lineage>
        <taxon>Eukaryota</taxon>
        <taxon>Metazoa</taxon>
        <taxon>Ecdysozoa</taxon>
        <taxon>Arthropoda</taxon>
        <taxon>Chelicerata</taxon>
        <taxon>Arachnida</taxon>
        <taxon>Acari</taxon>
        <taxon>Parasitiformes</taxon>
        <taxon>Ixodida</taxon>
        <taxon>Ixodoidea</taxon>
        <taxon>Ixodidae</taxon>
        <taxon>Amblyomminae</taxon>
        <taxon>Amblyomma</taxon>
    </lineage>
</organism>
<dbReference type="Proteomes" id="UP001321473">
    <property type="component" value="Unassembled WGS sequence"/>
</dbReference>
<feature type="transmembrane region" description="Helical" evidence="1">
    <location>
        <begin position="6"/>
        <end position="33"/>
    </location>
</feature>
<keyword evidence="1" id="KW-1133">Transmembrane helix</keyword>
<name>A0AAQ4EKI9_AMBAM</name>
<feature type="transmembrane region" description="Helical" evidence="1">
    <location>
        <begin position="78"/>
        <end position="105"/>
    </location>
</feature>
<feature type="transmembrane region" description="Helical" evidence="1">
    <location>
        <begin position="126"/>
        <end position="159"/>
    </location>
</feature>
<feature type="transmembrane region" description="Helical" evidence="1">
    <location>
        <begin position="165"/>
        <end position="183"/>
    </location>
</feature>
<gene>
    <name evidence="2" type="ORF">V5799_031369</name>
</gene>
<comment type="caution">
    <text evidence="2">The sequence shown here is derived from an EMBL/GenBank/DDBJ whole genome shotgun (WGS) entry which is preliminary data.</text>
</comment>
<evidence type="ECO:0000313" key="2">
    <source>
        <dbReference type="EMBL" id="KAK8775276.1"/>
    </source>
</evidence>
<evidence type="ECO:0000256" key="1">
    <source>
        <dbReference type="SAM" id="Phobius"/>
    </source>
</evidence>
<dbReference type="AlphaFoldDB" id="A0AAQ4EKI9"/>
<proteinExistence type="predicted"/>
<keyword evidence="1" id="KW-0472">Membrane</keyword>
<sequence>MTSVRVVGWWSVVVVAMSLEVQGMAVVYCYMVVVKMAVRKTKGSGCEVLLLAWAWEDVFLTLVVSMDMASVTIVRAVGWWRGLVMAVSLEVQGMAVVYCSMIVVMMDVRKTKGSACEVLLLAWEDVYLPLVVSMAMVSMTTVRAVGWWCGVAVMVAVSLEVQGMAVVYCSMVVACAGSACEVLRFHRKCADSQQQY</sequence>
<reference evidence="2 3" key="1">
    <citation type="journal article" date="2023" name="Arcadia Sci">
        <title>De novo assembly of a long-read Amblyomma americanum tick genome.</title>
        <authorList>
            <person name="Chou S."/>
            <person name="Poskanzer K.E."/>
            <person name="Rollins M."/>
            <person name="Thuy-Boun P.S."/>
        </authorList>
    </citation>
    <scope>NUCLEOTIDE SEQUENCE [LARGE SCALE GENOMIC DNA]</scope>
    <source>
        <strain evidence="2">F_SG_1</strain>
        <tissue evidence="2">Salivary glands</tissue>
    </source>
</reference>
<keyword evidence="3" id="KW-1185">Reference proteome</keyword>